<reference evidence="3" key="1">
    <citation type="journal article" date="2019" name="Int. J. Syst. Evol. Microbiol.">
        <title>The Global Catalogue of Microorganisms (GCM) 10K type strain sequencing project: providing services to taxonomists for standard genome sequencing and annotation.</title>
        <authorList>
            <consortium name="The Broad Institute Genomics Platform"/>
            <consortium name="The Broad Institute Genome Sequencing Center for Infectious Disease"/>
            <person name="Wu L."/>
            <person name="Ma J."/>
        </authorList>
    </citation>
    <scope>NUCLEOTIDE SEQUENCE [LARGE SCALE GENOMIC DNA]</scope>
    <source>
        <strain evidence="3">KCTC 52127</strain>
    </source>
</reference>
<proteinExistence type="predicted"/>
<evidence type="ECO:0000313" key="2">
    <source>
        <dbReference type="EMBL" id="MFD2566538.1"/>
    </source>
</evidence>
<evidence type="ECO:0000256" key="1">
    <source>
        <dbReference type="SAM" id="MobiDB-lite"/>
    </source>
</evidence>
<protein>
    <recommendedName>
        <fullName evidence="4">Vitellogenin II</fullName>
    </recommendedName>
</protein>
<dbReference type="RefSeq" id="WP_379665243.1">
    <property type="nucleotide sequence ID" value="NZ_JBHULH010000001.1"/>
</dbReference>
<evidence type="ECO:0008006" key="4">
    <source>
        <dbReference type="Google" id="ProtNLM"/>
    </source>
</evidence>
<accession>A0ABW5LNX7</accession>
<evidence type="ECO:0000313" key="3">
    <source>
        <dbReference type="Proteomes" id="UP001597508"/>
    </source>
</evidence>
<feature type="region of interest" description="Disordered" evidence="1">
    <location>
        <begin position="245"/>
        <end position="376"/>
    </location>
</feature>
<dbReference type="Proteomes" id="UP001597508">
    <property type="component" value="Unassembled WGS sequence"/>
</dbReference>
<dbReference type="EMBL" id="JBHULH010000001">
    <property type="protein sequence ID" value="MFD2566538.1"/>
    <property type="molecule type" value="Genomic_DNA"/>
</dbReference>
<gene>
    <name evidence="2" type="ORF">ACFSRZ_04095</name>
</gene>
<sequence length="376" mass="44190">MERYYSKRKISTYLLSLFVIVLASSCTVYQNVPNDDGIYSSEKKEPRVIVENSDEHREYEDNYFSKELERLDQINGTDILTDIDNYSSLNDTIPNLEDDINTTPTNRAWGYNDSDDVVININLDNGFYPRWGWGVDPYSFWGGSWWWRNPWGWDYWGSYYNGIYCPPYWVWGSRPWGFRPYRNWVRSWRYSPYGGGPRYYGRRGVYAYGGTANRFIAYEYYNWRRTTRRAANDIYNPRAYNSRRAVYSTRNNSTSTRRSSNVYRNRNTSTRSNTRTRATNTRTRSTNTRPRTRITRGNTRNTNTRARSNNTRTRSNVNRSRSSSRNRSSYNRSSSRSRSSANRSSRSSSSRSRASSRSSSSRSRGSSSRGSSRKRG</sequence>
<keyword evidence="3" id="KW-1185">Reference proteome</keyword>
<comment type="caution">
    <text evidence="2">The sequence shown here is derived from an EMBL/GenBank/DDBJ whole genome shotgun (WGS) entry which is preliminary data.</text>
</comment>
<feature type="compositionally biased region" description="Low complexity" evidence="1">
    <location>
        <begin position="248"/>
        <end position="370"/>
    </location>
</feature>
<name>A0ABW5LNX7_9FLAO</name>
<dbReference type="PROSITE" id="PS51257">
    <property type="entry name" value="PROKAR_LIPOPROTEIN"/>
    <property type="match status" value="1"/>
</dbReference>
<organism evidence="2 3">
    <name type="scientific">Pseudotenacibaculum haliotis</name>
    <dbReference type="NCBI Taxonomy" id="1862138"/>
    <lineage>
        <taxon>Bacteria</taxon>
        <taxon>Pseudomonadati</taxon>
        <taxon>Bacteroidota</taxon>
        <taxon>Flavobacteriia</taxon>
        <taxon>Flavobacteriales</taxon>
        <taxon>Flavobacteriaceae</taxon>
        <taxon>Pseudotenacibaculum</taxon>
    </lineage>
</organism>